<organism evidence="1 2">
    <name type="scientific">Blastomyces parvus</name>
    <dbReference type="NCBI Taxonomy" id="2060905"/>
    <lineage>
        <taxon>Eukaryota</taxon>
        <taxon>Fungi</taxon>
        <taxon>Dikarya</taxon>
        <taxon>Ascomycota</taxon>
        <taxon>Pezizomycotina</taxon>
        <taxon>Eurotiomycetes</taxon>
        <taxon>Eurotiomycetidae</taxon>
        <taxon>Onygenales</taxon>
        <taxon>Ajellomycetaceae</taxon>
        <taxon>Blastomyces</taxon>
    </lineage>
</organism>
<evidence type="ECO:0000313" key="1">
    <source>
        <dbReference type="EMBL" id="PGH10294.1"/>
    </source>
</evidence>
<proteinExistence type="predicted"/>
<gene>
    <name evidence="1" type="ORF">GX51_00051</name>
</gene>
<accession>A0A2B7XF63</accession>
<evidence type="ECO:0000313" key="2">
    <source>
        <dbReference type="Proteomes" id="UP000224080"/>
    </source>
</evidence>
<keyword evidence="2" id="KW-1185">Reference proteome</keyword>
<dbReference type="Proteomes" id="UP000224080">
    <property type="component" value="Unassembled WGS sequence"/>
</dbReference>
<sequence length="57" mass="6309">MSNFIDGKVLHIDTGTLEQGDSVHLPKFKDEISVLTQSSKHPANFQTAIMHIPDYVG</sequence>
<reference evidence="1 2" key="1">
    <citation type="submission" date="2017-10" db="EMBL/GenBank/DDBJ databases">
        <title>Comparative genomics in systemic dimorphic fungi from Ajellomycetaceae.</title>
        <authorList>
            <person name="Munoz J.F."/>
            <person name="Mcewen J.G."/>
            <person name="Clay O.K."/>
            <person name="Cuomo C.A."/>
        </authorList>
    </citation>
    <scope>NUCLEOTIDE SEQUENCE [LARGE SCALE GENOMIC DNA]</scope>
    <source>
        <strain evidence="1 2">UAMH130</strain>
    </source>
</reference>
<dbReference type="EMBL" id="PDNC01000001">
    <property type="protein sequence ID" value="PGH10294.1"/>
    <property type="molecule type" value="Genomic_DNA"/>
</dbReference>
<protein>
    <submittedName>
        <fullName evidence="1">Uncharacterized protein</fullName>
    </submittedName>
</protein>
<name>A0A2B7XF63_9EURO</name>
<comment type="caution">
    <text evidence="1">The sequence shown here is derived from an EMBL/GenBank/DDBJ whole genome shotgun (WGS) entry which is preliminary data.</text>
</comment>
<dbReference type="AlphaFoldDB" id="A0A2B7XF63"/>